<sequence length="305" mass="33174">MKQWKVYLILTGVMIVWGFNLATVKYMVEFVGPVTLTTFRILVAGISVFIILAFFRLLRWPTRVDWKYILLGSLLNVVSHHYFLSNALTLTTGTNAGLILGTGPMLTAVLVALIMRNYPSRLQWLGVVIGLAGVVLTVRVGSGPTSGMNIGDLFVFISILTQVLSYIVIANASKNLDPRLMTGYMFIIGSAVLFLISLVQEPGGIAAFAEVPPIFWFAFLFSAVLGTSVGHMLYNYSIGQAGPTKAAIFMNLNTLFSLIAAAIILNETILPGHLGGFVLIVIGVLFGSGAAEDLYAKRKKRFSTR</sequence>
<comment type="similarity">
    <text evidence="2">Belongs to the EamA transporter family.</text>
</comment>
<protein>
    <submittedName>
        <fullName evidence="9">DMT family transporter</fullName>
    </submittedName>
</protein>
<evidence type="ECO:0000256" key="6">
    <source>
        <dbReference type="ARBA" id="ARBA00023136"/>
    </source>
</evidence>
<keyword evidence="4 7" id="KW-0812">Transmembrane</keyword>
<feature type="transmembrane region" description="Helical" evidence="7">
    <location>
        <begin position="184"/>
        <end position="208"/>
    </location>
</feature>
<feature type="transmembrane region" description="Helical" evidence="7">
    <location>
        <begin position="122"/>
        <end position="141"/>
    </location>
</feature>
<feature type="transmembrane region" description="Helical" evidence="7">
    <location>
        <begin position="153"/>
        <end position="172"/>
    </location>
</feature>
<dbReference type="Pfam" id="PF00892">
    <property type="entry name" value="EamA"/>
    <property type="match status" value="2"/>
</dbReference>
<proteinExistence type="inferred from homology"/>
<feature type="domain" description="EamA" evidence="8">
    <location>
        <begin position="6"/>
        <end position="138"/>
    </location>
</feature>
<evidence type="ECO:0000256" key="7">
    <source>
        <dbReference type="SAM" id="Phobius"/>
    </source>
</evidence>
<dbReference type="Proteomes" id="UP001597109">
    <property type="component" value="Unassembled WGS sequence"/>
</dbReference>
<dbReference type="RefSeq" id="WP_144841648.1">
    <property type="nucleotide sequence ID" value="NZ_JBHTKI010000014.1"/>
</dbReference>
<evidence type="ECO:0000256" key="2">
    <source>
        <dbReference type="ARBA" id="ARBA00007362"/>
    </source>
</evidence>
<feature type="transmembrane region" description="Helical" evidence="7">
    <location>
        <begin position="214"/>
        <end position="234"/>
    </location>
</feature>
<keyword evidence="6 7" id="KW-0472">Membrane</keyword>
<feature type="transmembrane region" description="Helical" evidence="7">
    <location>
        <begin position="96"/>
        <end position="115"/>
    </location>
</feature>
<feature type="domain" description="EamA" evidence="8">
    <location>
        <begin position="150"/>
        <end position="286"/>
    </location>
</feature>
<evidence type="ECO:0000256" key="5">
    <source>
        <dbReference type="ARBA" id="ARBA00022989"/>
    </source>
</evidence>
<keyword evidence="10" id="KW-1185">Reference proteome</keyword>
<gene>
    <name evidence="9" type="ORF">ACFQ1X_10390</name>
</gene>
<evidence type="ECO:0000313" key="9">
    <source>
        <dbReference type="EMBL" id="MFD1031837.1"/>
    </source>
</evidence>
<evidence type="ECO:0000259" key="8">
    <source>
        <dbReference type="Pfam" id="PF00892"/>
    </source>
</evidence>
<dbReference type="InterPro" id="IPR050638">
    <property type="entry name" value="AA-Vitamin_Transporters"/>
</dbReference>
<dbReference type="InterPro" id="IPR037185">
    <property type="entry name" value="EmrE-like"/>
</dbReference>
<dbReference type="EMBL" id="JBHTKI010000014">
    <property type="protein sequence ID" value="MFD1031837.1"/>
    <property type="molecule type" value="Genomic_DNA"/>
</dbReference>
<evidence type="ECO:0000256" key="1">
    <source>
        <dbReference type="ARBA" id="ARBA00004651"/>
    </source>
</evidence>
<evidence type="ECO:0000256" key="4">
    <source>
        <dbReference type="ARBA" id="ARBA00022692"/>
    </source>
</evidence>
<accession>A0ABW3LB43</accession>
<keyword evidence="5 7" id="KW-1133">Transmembrane helix</keyword>
<evidence type="ECO:0000256" key="3">
    <source>
        <dbReference type="ARBA" id="ARBA00022475"/>
    </source>
</evidence>
<feature type="transmembrane region" description="Helical" evidence="7">
    <location>
        <begin position="34"/>
        <end position="54"/>
    </location>
</feature>
<feature type="transmembrane region" description="Helical" evidence="7">
    <location>
        <begin position="246"/>
        <end position="265"/>
    </location>
</feature>
<reference evidence="10" key="1">
    <citation type="journal article" date="2019" name="Int. J. Syst. Evol. Microbiol.">
        <title>The Global Catalogue of Microorganisms (GCM) 10K type strain sequencing project: providing services to taxonomists for standard genome sequencing and annotation.</title>
        <authorList>
            <consortium name="The Broad Institute Genomics Platform"/>
            <consortium name="The Broad Institute Genome Sequencing Center for Infectious Disease"/>
            <person name="Wu L."/>
            <person name="Ma J."/>
        </authorList>
    </citation>
    <scope>NUCLEOTIDE SEQUENCE [LARGE SCALE GENOMIC DNA]</scope>
    <source>
        <strain evidence="10">CCUG 56756</strain>
    </source>
</reference>
<dbReference type="SUPFAM" id="SSF103481">
    <property type="entry name" value="Multidrug resistance efflux transporter EmrE"/>
    <property type="match status" value="2"/>
</dbReference>
<feature type="transmembrane region" description="Helical" evidence="7">
    <location>
        <begin position="277"/>
        <end position="296"/>
    </location>
</feature>
<keyword evidence="3" id="KW-1003">Cell membrane</keyword>
<feature type="transmembrane region" description="Helical" evidence="7">
    <location>
        <begin position="66"/>
        <end position="84"/>
    </location>
</feature>
<comment type="subcellular location">
    <subcellularLocation>
        <location evidence="1">Cell membrane</location>
        <topology evidence="1">Multi-pass membrane protein</topology>
    </subcellularLocation>
</comment>
<evidence type="ECO:0000313" key="10">
    <source>
        <dbReference type="Proteomes" id="UP001597109"/>
    </source>
</evidence>
<dbReference type="PANTHER" id="PTHR32322:SF18">
    <property type="entry name" value="S-ADENOSYLMETHIONINE_S-ADENOSYLHOMOCYSTEINE TRANSPORTER"/>
    <property type="match status" value="1"/>
</dbReference>
<organism evidence="9 10">
    <name type="scientific">Metaplanococcus flavidus</name>
    <dbReference type="NCBI Taxonomy" id="569883"/>
    <lineage>
        <taxon>Bacteria</taxon>
        <taxon>Bacillati</taxon>
        <taxon>Bacillota</taxon>
        <taxon>Bacilli</taxon>
        <taxon>Bacillales</taxon>
        <taxon>Caryophanaceae</taxon>
        <taxon>Metaplanococcus</taxon>
    </lineage>
</organism>
<feature type="transmembrane region" description="Helical" evidence="7">
    <location>
        <begin position="7"/>
        <end position="28"/>
    </location>
</feature>
<dbReference type="InterPro" id="IPR000620">
    <property type="entry name" value="EamA_dom"/>
</dbReference>
<name>A0ABW3LB43_9BACL</name>
<dbReference type="PANTHER" id="PTHR32322">
    <property type="entry name" value="INNER MEMBRANE TRANSPORTER"/>
    <property type="match status" value="1"/>
</dbReference>
<comment type="caution">
    <text evidence="9">The sequence shown here is derived from an EMBL/GenBank/DDBJ whole genome shotgun (WGS) entry which is preliminary data.</text>
</comment>